<protein>
    <submittedName>
        <fullName evidence="2">Uncharacterized protein</fullName>
    </submittedName>
</protein>
<feature type="compositionally biased region" description="Polar residues" evidence="1">
    <location>
        <begin position="86"/>
        <end position="97"/>
    </location>
</feature>
<organism evidence="2 3">
    <name type="scientific">Iris pallida</name>
    <name type="common">Sweet iris</name>
    <dbReference type="NCBI Taxonomy" id="29817"/>
    <lineage>
        <taxon>Eukaryota</taxon>
        <taxon>Viridiplantae</taxon>
        <taxon>Streptophyta</taxon>
        <taxon>Embryophyta</taxon>
        <taxon>Tracheophyta</taxon>
        <taxon>Spermatophyta</taxon>
        <taxon>Magnoliopsida</taxon>
        <taxon>Liliopsida</taxon>
        <taxon>Asparagales</taxon>
        <taxon>Iridaceae</taxon>
        <taxon>Iridoideae</taxon>
        <taxon>Irideae</taxon>
        <taxon>Iris</taxon>
    </lineage>
</organism>
<feature type="compositionally biased region" description="Basic and acidic residues" evidence="1">
    <location>
        <begin position="40"/>
        <end position="57"/>
    </location>
</feature>
<dbReference type="Proteomes" id="UP001140949">
    <property type="component" value="Unassembled WGS sequence"/>
</dbReference>
<gene>
    <name evidence="2" type="ORF">M6B38_130365</name>
</gene>
<proteinExistence type="predicted"/>
<feature type="compositionally biased region" description="Low complexity" evidence="1">
    <location>
        <begin position="58"/>
        <end position="68"/>
    </location>
</feature>
<feature type="region of interest" description="Disordered" evidence="1">
    <location>
        <begin position="1"/>
        <end position="97"/>
    </location>
</feature>
<evidence type="ECO:0000313" key="2">
    <source>
        <dbReference type="EMBL" id="KAJ6821972.1"/>
    </source>
</evidence>
<name>A0AAX6G0B2_IRIPA</name>
<keyword evidence="3" id="KW-1185">Reference proteome</keyword>
<reference evidence="2" key="2">
    <citation type="submission" date="2023-04" db="EMBL/GenBank/DDBJ databases">
        <authorList>
            <person name="Bruccoleri R.E."/>
            <person name="Oakeley E.J."/>
            <person name="Faust A.-M."/>
            <person name="Dessus-Babus S."/>
            <person name="Altorfer M."/>
            <person name="Burckhardt D."/>
            <person name="Oertli M."/>
            <person name="Naumann U."/>
            <person name="Petersen F."/>
            <person name="Wong J."/>
        </authorList>
    </citation>
    <scope>NUCLEOTIDE SEQUENCE</scope>
    <source>
        <strain evidence="2">GSM-AAB239-AS_SAM_17_03QT</strain>
        <tissue evidence="2">Leaf</tissue>
    </source>
</reference>
<dbReference type="EMBL" id="JANAVB010024799">
    <property type="protein sequence ID" value="KAJ6821972.1"/>
    <property type="molecule type" value="Genomic_DNA"/>
</dbReference>
<dbReference type="AlphaFoldDB" id="A0AAX6G0B2"/>
<evidence type="ECO:0000313" key="3">
    <source>
        <dbReference type="Proteomes" id="UP001140949"/>
    </source>
</evidence>
<comment type="caution">
    <text evidence="2">The sequence shown here is derived from an EMBL/GenBank/DDBJ whole genome shotgun (WGS) entry which is preliminary data.</text>
</comment>
<reference evidence="2" key="1">
    <citation type="journal article" date="2023" name="GigaByte">
        <title>Genome assembly of the bearded iris, Iris pallida Lam.</title>
        <authorList>
            <person name="Bruccoleri R.E."/>
            <person name="Oakeley E.J."/>
            <person name="Faust A.M.E."/>
            <person name="Altorfer M."/>
            <person name="Dessus-Babus S."/>
            <person name="Burckhardt D."/>
            <person name="Oertli M."/>
            <person name="Naumann U."/>
            <person name="Petersen F."/>
            <person name="Wong J."/>
        </authorList>
    </citation>
    <scope>NUCLEOTIDE SEQUENCE</scope>
    <source>
        <strain evidence="2">GSM-AAB239-AS_SAM_17_03QT</strain>
    </source>
</reference>
<accession>A0AAX6G0B2</accession>
<sequence length="97" mass="10727">MADLKTRRWRRRCRRRSGELQPGAAVNAGPNAQRDGTVCEEPHEVRGGHTELEEPALRRLAAASSNREVSALSRRRHGLRGMHSLQRGSTGSESLSS</sequence>
<evidence type="ECO:0000256" key="1">
    <source>
        <dbReference type="SAM" id="MobiDB-lite"/>
    </source>
</evidence>